<gene>
    <name evidence="2" type="ORF">CVIRNUC_009274</name>
</gene>
<dbReference type="AlphaFoldDB" id="A0AAV1IFD5"/>
<evidence type="ECO:0000313" key="2">
    <source>
        <dbReference type="EMBL" id="CAK0786061.1"/>
    </source>
</evidence>
<dbReference type="PANTHER" id="PTHR31755">
    <property type="entry name" value="FOLATE RECEPTOR-LIKE"/>
    <property type="match status" value="1"/>
</dbReference>
<name>A0AAV1IFD5_9CHLO</name>
<comment type="caution">
    <text evidence="2">The sequence shown here is derived from an EMBL/GenBank/DDBJ whole genome shotgun (WGS) entry which is preliminary data.</text>
</comment>
<evidence type="ECO:0000256" key="1">
    <source>
        <dbReference type="SAM" id="MobiDB-lite"/>
    </source>
</evidence>
<protein>
    <submittedName>
        <fullName evidence="2">Uncharacterized protein</fullName>
    </submittedName>
</protein>
<dbReference type="InterPro" id="IPR040320">
    <property type="entry name" value="At4g37920-like"/>
</dbReference>
<evidence type="ECO:0000313" key="3">
    <source>
        <dbReference type="Proteomes" id="UP001314263"/>
    </source>
</evidence>
<feature type="compositionally biased region" description="Polar residues" evidence="1">
    <location>
        <begin position="72"/>
        <end position="89"/>
    </location>
</feature>
<sequence length="419" mass="46556">MNTDSRLSCAFQAHISTRSRISAQSALAKGREVSLSTRALLQKGGGYSKLDSITPYRKARVSLPRAVASAATQQAEERVSSNAQASTSDAEPLLTRKQSQESVADKLIDLFAAKSPLEWRKLIAFSKQWASLSDGVFRRLEERQAAAKDPAEKSAMRKLARRLKTVHDELTEYTELLQCFRERGSHEWESFLSMHRPSFTADFFSHLENVVMAAHADPKQQEELAAMATRILALVTAYDETTANEEAMSGAAMQFDDLLQVSSLEEADRRIDGLADSGQLNPALLLTMAKAYSAAKDTDMTKEEVKEIMGHLYFKAKESFAKMQPPEVRILKHLLTIESPADRAEQMRGAFTPGPELETEQQDFLHTTPQQLLKTVDLILQTYERSAGSASMLGQAGTLMNPEVITRMKDIQAAIQKDL</sequence>
<dbReference type="Proteomes" id="UP001314263">
    <property type="component" value="Unassembled WGS sequence"/>
</dbReference>
<dbReference type="PANTHER" id="PTHR31755:SF3">
    <property type="entry name" value="EXOCYST COMPLEX COMPONENT SEC6"/>
    <property type="match status" value="1"/>
</dbReference>
<dbReference type="EMBL" id="CAUYUE010000013">
    <property type="protein sequence ID" value="CAK0786061.1"/>
    <property type="molecule type" value="Genomic_DNA"/>
</dbReference>
<proteinExistence type="predicted"/>
<keyword evidence="3" id="KW-1185">Reference proteome</keyword>
<feature type="region of interest" description="Disordered" evidence="1">
    <location>
        <begin position="72"/>
        <end position="96"/>
    </location>
</feature>
<organism evidence="2 3">
    <name type="scientific">Coccomyxa viridis</name>
    <dbReference type="NCBI Taxonomy" id="1274662"/>
    <lineage>
        <taxon>Eukaryota</taxon>
        <taxon>Viridiplantae</taxon>
        <taxon>Chlorophyta</taxon>
        <taxon>core chlorophytes</taxon>
        <taxon>Trebouxiophyceae</taxon>
        <taxon>Trebouxiophyceae incertae sedis</taxon>
        <taxon>Coccomyxaceae</taxon>
        <taxon>Coccomyxa</taxon>
    </lineage>
</organism>
<accession>A0AAV1IFD5</accession>
<reference evidence="2 3" key="1">
    <citation type="submission" date="2023-10" db="EMBL/GenBank/DDBJ databases">
        <authorList>
            <person name="Maclean D."/>
            <person name="Macfadyen A."/>
        </authorList>
    </citation>
    <scope>NUCLEOTIDE SEQUENCE [LARGE SCALE GENOMIC DNA]</scope>
</reference>